<protein>
    <submittedName>
        <fullName evidence="2">Type II toxin-antitoxin system VapC family toxin</fullName>
    </submittedName>
</protein>
<dbReference type="AlphaFoldDB" id="A0A550J5Y5"/>
<sequence length="126" mass="14440">MILDTHALLWWLFDDPHLSECARQAIADPERRIWVSAASVWEIATKARLGKLPEAGDVPHRLPHYLRKARFLELPITIEQSLRAGSLPGPHRDPFDRMLIAQSFITGYPVVTVDPVFRDYGTQVLW</sequence>
<dbReference type="InterPro" id="IPR052919">
    <property type="entry name" value="TA_system_RNase"/>
</dbReference>
<dbReference type="Pfam" id="PF01850">
    <property type="entry name" value="PIN"/>
    <property type="match status" value="1"/>
</dbReference>
<dbReference type="SUPFAM" id="SSF88723">
    <property type="entry name" value="PIN domain-like"/>
    <property type="match status" value="1"/>
</dbReference>
<dbReference type="Gene3D" id="3.40.50.1010">
    <property type="entry name" value="5'-nuclease"/>
    <property type="match status" value="1"/>
</dbReference>
<gene>
    <name evidence="2" type="ORF">FL622_15895</name>
</gene>
<evidence type="ECO:0000259" key="1">
    <source>
        <dbReference type="Pfam" id="PF01850"/>
    </source>
</evidence>
<dbReference type="PANTHER" id="PTHR36173:SF2">
    <property type="entry name" value="RIBONUCLEASE VAPC16"/>
    <property type="match status" value="1"/>
</dbReference>
<dbReference type="CDD" id="cd09872">
    <property type="entry name" value="PIN_Sll0205-like"/>
    <property type="match status" value="1"/>
</dbReference>
<dbReference type="InterPro" id="IPR002716">
    <property type="entry name" value="PIN_dom"/>
</dbReference>
<accession>A0A550J5Y5</accession>
<proteinExistence type="predicted"/>
<evidence type="ECO:0000313" key="3">
    <source>
        <dbReference type="Proteomes" id="UP000317155"/>
    </source>
</evidence>
<organism evidence="2 3">
    <name type="scientific">Trichloromonas acetexigens</name>
    <dbReference type="NCBI Taxonomy" id="38815"/>
    <lineage>
        <taxon>Bacteria</taxon>
        <taxon>Pseudomonadati</taxon>
        <taxon>Thermodesulfobacteriota</taxon>
        <taxon>Desulfuromonadia</taxon>
        <taxon>Desulfuromonadales</taxon>
        <taxon>Trichloromonadaceae</taxon>
        <taxon>Trichloromonas</taxon>
    </lineage>
</organism>
<name>A0A550J5Y5_9BACT</name>
<dbReference type="OrthoDB" id="9798990at2"/>
<dbReference type="InterPro" id="IPR041705">
    <property type="entry name" value="PIN_Sll0205"/>
</dbReference>
<keyword evidence="3" id="KW-1185">Reference proteome</keyword>
<dbReference type="PANTHER" id="PTHR36173">
    <property type="entry name" value="RIBONUCLEASE VAPC16-RELATED"/>
    <property type="match status" value="1"/>
</dbReference>
<evidence type="ECO:0000313" key="2">
    <source>
        <dbReference type="EMBL" id="TRO78609.1"/>
    </source>
</evidence>
<reference evidence="2 3" key="1">
    <citation type="submission" date="2019-07" db="EMBL/GenBank/DDBJ databases">
        <title>Insights of Desulfuromonas acetexigens electromicrobiology.</title>
        <authorList>
            <person name="Katuri K."/>
            <person name="Sapireddy V."/>
            <person name="Shaw D.R."/>
            <person name="Saikaly P."/>
        </authorList>
    </citation>
    <scope>NUCLEOTIDE SEQUENCE [LARGE SCALE GENOMIC DNA]</scope>
    <source>
        <strain evidence="2 3">2873</strain>
    </source>
</reference>
<feature type="domain" description="PIN" evidence="1">
    <location>
        <begin position="1"/>
        <end position="121"/>
    </location>
</feature>
<dbReference type="InterPro" id="IPR029060">
    <property type="entry name" value="PIN-like_dom_sf"/>
</dbReference>
<comment type="caution">
    <text evidence="2">The sequence shown here is derived from an EMBL/GenBank/DDBJ whole genome shotgun (WGS) entry which is preliminary data.</text>
</comment>
<dbReference type="EMBL" id="VJVV01000016">
    <property type="protein sequence ID" value="TRO78609.1"/>
    <property type="molecule type" value="Genomic_DNA"/>
</dbReference>
<dbReference type="Proteomes" id="UP000317155">
    <property type="component" value="Unassembled WGS sequence"/>
</dbReference>